<evidence type="ECO:0008006" key="4">
    <source>
        <dbReference type="Google" id="ProtNLM"/>
    </source>
</evidence>
<keyword evidence="1" id="KW-0812">Transmembrane</keyword>
<feature type="transmembrane region" description="Helical" evidence="1">
    <location>
        <begin position="28"/>
        <end position="61"/>
    </location>
</feature>
<organism evidence="2 3">
    <name type="scientific">Enterocloster alcoholdehydrogenati</name>
    <dbReference type="NCBI Taxonomy" id="2547410"/>
    <lineage>
        <taxon>Bacteria</taxon>
        <taxon>Bacillati</taxon>
        <taxon>Bacillota</taxon>
        <taxon>Clostridia</taxon>
        <taxon>Lachnospirales</taxon>
        <taxon>Lachnospiraceae</taxon>
        <taxon>Enterocloster</taxon>
    </lineage>
</organism>
<protein>
    <recommendedName>
        <fullName evidence="4">ABC transporter permease</fullName>
    </recommendedName>
</protein>
<keyword evidence="3" id="KW-1185">Reference proteome</keyword>
<name>A0ABQ0AYJ2_9FIRM</name>
<accession>A0ABQ0AYJ2</accession>
<gene>
    <name evidence="2" type="ORF">F130042H8_21700</name>
</gene>
<dbReference type="EMBL" id="BAABXL010000001">
    <property type="protein sequence ID" value="GAA6269110.1"/>
    <property type="molecule type" value="Genomic_DNA"/>
</dbReference>
<dbReference type="RefSeq" id="WP_176254022.1">
    <property type="nucleotide sequence ID" value="NZ_BAABXL010000001.1"/>
</dbReference>
<evidence type="ECO:0000256" key="1">
    <source>
        <dbReference type="SAM" id="Phobius"/>
    </source>
</evidence>
<comment type="caution">
    <text evidence="2">The sequence shown here is derived from an EMBL/GenBank/DDBJ whole genome shotgun (WGS) entry which is preliminary data.</text>
</comment>
<reference evidence="2 3" key="1">
    <citation type="submission" date="2024-04" db="EMBL/GenBank/DDBJ databases">
        <title>Defined microbial consortia suppress multidrug-resistant proinflammatory Enterobacteriaceae via ecological control.</title>
        <authorList>
            <person name="Furuichi M."/>
            <person name="Kawaguchi T."/>
            <person name="Pust M."/>
            <person name="Yasuma K."/>
            <person name="Plichta D."/>
            <person name="Hasegawa N."/>
            <person name="Ohya T."/>
            <person name="Bhattarai S."/>
            <person name="Sasajima S."/>
            <person name="Aoto Y."/>
            <person name="Tuganbaev T."/>
            <person name="Yaginuma M."/>
            <person name="Ueda M."/>
            <person name="Okahashi N."/>
            <person name="Amafuji K."/>
            <person name="Kiridooshi Y."/>
            <person name="Sugita K."/>
            <person name="Strazar M."/>
            <person name="Skelly A."/>
            <person name="Suda W."/>
            <person name="Hattori M."/>
            <person name="Nakamoto N."/>
            <person name="Caballero S."/>
            <person name="Norman J."/>
            <person name="Olle B."/>
            <person name="Tanoue T."/>
            <person name="Arita M."/>
            <person name="Bucci V."/>
            <person name="Atarashi K."/>
            <person name="Xavier R."/>
            <person name="Honda K."/>
        </authorList>
    </citation>
    <scope>NUCLEOTIDE SEQUENCE [LARGE SCALE GENOMIC DNA]</scope>
    <source>
        <strain evidence="3">f13</strain>
    </source>
</reference>
<proteinExistence type="predicted"/>
<keyword evidence="1" id="KW-0472">Membrane</keyword>
<sequence>MSTGRGVIARVEAALDRRAERFTFRHPYLTMVIMFIAVPLLMLAAVSALTLLAALPAAMLFGLL</sequence>
<evidence type="ECO:0000313" key="3">
    <source>
        <dbReference type="Proteomes" id="UP001600894"/>
    </source>
</evidence>
<keyword evidence="1" id="KW-1133">Transmembrane helix</keyword>
<dbReference type="Proteomes" id="UP001600894">
    <property type="component" value="Unassembled WGS sequence"/>
</dbReference>
<evidence type="ECO:0000313" key="2">
    <source>
        <dbReference type="EMBL" id="GAA6269110.1"/>
    </source>
</evidence>